<evidence type="ECO:0000313" key="1">
    <source>
        <dbReference type="EMBL" id="KNC66529.1"/>
    </source>
</evidence>
<dbReference type="InterPro" id="IPR023214">
    <property type="entry name" value="HAD_sf"/>
</dbReference>
<evidence type="ECO:0000313" key="2">
    <source>
        <dbReference type="Proteomes" id="UP000036850"/>
    </source>
</evidence>
<keyword evidence="1" id="KW-0378">Hydrolase</keyword>
<organism evidence="1 2">
    <name type="scientific">Pseudoalteromonas rubra</name>
    <dbReference type="NCBI Taxonomy" id="43658"/>
    <lineage>
        <taxon>Bacteria</taxon>
        <taxon>Pseudomonadati</taxon>
        <taxon>Pseudomonadota</taxon>
        <taxon>Gammaproteobacteria</taxon>
        <taxon>Alteromonadales</taxon>
        <taxon>Pseudoalteromonadaceae</taxon>
        <taxon>Pseudoalteromonas</taxon>
    </lineage>
</organism>
<name>A0A0L0EQ36_9GAMM</name>
<dbReference type="GO" id="GO:0050194">
    <property type="term" value="F:phosphonoacetaldehyde hydrolase activity"/>
    <property type="evidence" value="ECO:0007669"/>
    <property type="project" value="UniProtKB-EC"/>
</dbReference>
<comment type="caution">
    <text evidence="1">The sequence shown here is derived from an EMBL/GenBank/DDBJ whole genome shotgun (WGS) entry which is preliminary data.</text>
</comment>
<proteinExistence type="predicted"/>
<dbReference type="EC" id="3.11.1.1" evidence="1"/>
<dbReference type="InterPro" id="IPR036412">
    <property type="entry name" value="HAD-like_sf"/>
</dbReference>
<sequence>FDDSAPGITEGLRAGMWTVGLAVTGNAIGLTEAEWRDLTAEQQSVLKEKAYSELYQAGAHFVVDSLADAIPVIQQIMAKRARHQRP</sequence>
<dbReference type="EMBL" id="LFZX01000140">
    <property type="protein sequence ID" value="KNC66529.1"/>
    <property type="molecule type" value="Genomic_DNA"/>
</dbReference>
<dbReference type="Gene3D" id="3.40.50.1000">
    <property type="entry name" value="HAD superfamily/HAD-like"/>
    <property type="match status" value="1"/>
</dbReference>
<dbReference type="SUPFAM" id="SSF56784">
    <property type="entry name" value="HAD-like"/>
    <property type="match status" value="1"/>
</dbReference>
<accession>A0A0L0EQ36</accession>
<dbReference type="AlphaFoldDB" id="A0A0L0EQ36"/>
<reference evidence="2" key="1">
    <citation type="submission" date="2015-07" db="EMBL/GenBank/DDBJ databases">
        <title>Draft genome sequence of a Pseudoalteromonas rubra strain, OCN096, isolated from Kaneohe Bay, Oahu, Hawaii.</title>
        <authorList>
            <person name="Beurmann S."/>
            <person name="Ushijima B."/>
            <person name="Belcaid M."/>
            <person name="Callahan S.M."/>
            <person name="Aeby G.S."/>
        </authorList>
    </citation>
    <scope>NUCLEOTIDE SEQUENCE [LARGE SCALE GENOMIC DNA]</scope>
    <source>
        <strain evidence="2">OCN096</strain>
    </source>
</reference>
<gene>
    <name evidence="1" type="ORF">AC626_16350</name>
</gene>
<protein>
    <submittedName>
        <fullName evidence="1">Phosphonoacetaldehyde hydrolase</fullName>
        <ecNumber evidence="1">3.11.1.1</ecNumber>
    </submittedName>
</protein>
<dbReference type="PATRIC" id="fig|43658.6.peg.3274"/>
<dbReference type="Proteomes" id="UP000036850">
    <property type="component" value="Unassembled WGS sequence"/>
</dbReference>
<feature type="non-terminal residue" evidence="1">
    <location>
        <position position="1"/>
    </location>
</feature>